<accession>A0A2W5MVC0</accession>
<name>A0A2W5MVC0_SPHMC</name>
<dbReference type="AlphaFoldDB" id="A0A2W5MVC0"/>
<evidence type="ECO:0000313" key="2">
    <source>
        <dbReference type="Proteomes" id="UP000248597"/>
    </source>
</evidence>
<comment type="caution">
    <text evidence="1">The sequence shown here is derived from an EMBL/GenBank/DDBJ whole genome shotgun (WGS) entry which is preliminary data.</text>
</comment>
<evidence type="ECO:0000313" key="1">
    <source>
        <dbReference type="EMBL" id="PZQ21643.1"/>
    </source>
</evidence>
<organism evidence="1 2">
    <name type="scientific">Sphingopyxis macrogoltabida</name>
    <name type="common">Sphingomonas macrogoltabidus</name>
    <dbReference type="NCBI Taxonomy" id="33050"/>
    <lineage>
        <taxon>Bacteria</taxon>
        <taxon>Pseudomonadati</taxon>
        <taxon>Pseudomonadota</taxon>
        <taxon>Alphaproteobacteria</taxon>
        <taxon>Sphingomonadales</taxon>
        <taxon>Sphingomonadaceae</taxon>
        <taxon>Sphingopyxis</taxon>
    </lineage>
</organism>
<dbReference type="EMBL" id="QFPJ01000026">
    <property type="protein sequence ID" value="PZQ21643.1"/>
    <property type="molecule type" value="Genomic_DNA"/>
</dbReference>
<sequence>MSATQRFVDLLTGRRDPADLGLRDWDGVIAVARAEAMLATLAHRMETAVLPPPVAALFADQRAAAAVARAQSLWEAEMARRALASERIEFVLLKGTAYAAAGLACAEGRQIGDLDILVPAHDIARAENELLEAGWEWVKPDAYDDAYYRDHMHELPPLIHKARDRMIDVHHTILPQTHRTTPDALALVGDAVPVADGLYTLCPADMVCHCAAHLIADGDLQGGLRNLWDFHCLTRDFAAADPGFWGRLDGRADLHGLRGPVHRAARLARDLYGAALPSGWDRVDPTDIWFRRRLLARDDWGRATHWVLQQAFYIRSHGMRMPLAMLARHLWTKWRKRQSEASSGTSSA</sequence>
<proteinExistence type="predicted"/>
<gene>
    <name evidence="1" type="ORF">DI569_11250</name>
</gene>
<dbReference type="Pfam" id="PF14907">
    <property type="entry name" value="NTP_transf_5"/>
    <property type="match status" value="1"/>
</dbReference>
<dbReference type="InterPro" id="IPR039498">
    <property type="entry name" value="NTP_transf_5"/>
</dbReference>
<protein>
    <recommendedName>
        <fullName evidence="3">Nucleotidyltransferase family protein</fullName>
    </recommendedName>
</protein>
<evidence type="ECO:0008006" key="3">
    <source>
        <dbReference type="Google" id="ProtNLM"/>
    </source>
</evidence>
<reference evidence="1 2" key="1">
    <citation type="submission" date="2017-08" db="EMBL/GenBank/DDBJ databases">
        <title>Infants hospitalized years apart are colonized by the same room-sourced microbial strains.</title>
        <authorList>
            <person name="Brooks B."/>
            <person name="Olm M.R."/>
            <person name="Firek B.A."/>
            <person name="Baker R."/>
            <person name="Thomas B.C."/>
            <person name="Morowitz M.J."/>
            <person name="Banfield J.F."/>
        </authorList>
    </citation>
    <scope>NUCLEOTIDE SEQUENCE [LARGE SCALE GENOMIC DNA]</scope>
    <source>
        <strain evidence="1">S2_005_003_R2_47</strain>
    </source>
</reference>
<dbReference type="Proteomes" id="UP000248597">
    <property type="component" value="Unassembled WGS sequence"/>
</dbReference>